<protein>
    <recommendedName>
        <fullName evidence="3">DnaB/C C-terminal domain-containing protein</fullName>
    </recommendedName>
</protein>
<feature type="region of interest" description="Disordered" evidence="2">
    <location>
        <begin position="166"/>
        <end position="202"/>
    </location>
</feature>
<feature type="compositionally biased region" description="Basic and acidic residues" evidence="2">
    <location>
        <begin position="193"/>
        <end position="202"/>
    </location>
</feature>
<proteinExistence type="inferred from homology"/>
<feature type="compositionally biased region" description="Basic and acidic residues" evidence="2">
    <location>
        <begin position="166"/>
        <end position="180"/>
    </location>
</feature>
<comment type="caution">
    <text evidence="4">The sequence shown here is derived from an EMBL/GenBank/DDBJ whole genome shotgun (WGS) entry which is preliminary data.</text>
</comment>
<organism evidence="4 5">
    <name type="scientific">Paucilactobacillus hokkaidonensis</name>
    <dbReference type="NCBI Taxonomy" id="1193095"/>
    <lineage>
        <taxon>Bacteria</taxon>
        <taxon>Bacillati</taxon>
        <taxon>Bacillota</taxon>
        <taxon>Bacilli</taxon>
        <taxon>Lactobacillales</taxon>
        <taxon>Lactobacillaceae</taxon>
        <taxon>Paucilactobacillus</taxon>
    </lineage>
</organism>
<dbReference type="SUPFAM" id="SSF158499">
    <property type="entry name" value="DnaD domain-like"/>
    <property type="match status" value="1"/>
</dbReference>
<evidence type="ECO:0000313" key="4">
    <source>
        <dbReference type="EMBL" id="KRO07678.1"/>
    </source>
</evidence>
<dbReference type="InterPro" id="IPR006343">
    <property type="entry name" value="DnaB/C_C"/>
</dbReference>
<dbReference type="Proteomes" id="UP000051884">
    <property type="component" value="Unassembled WGS sequence"/>
</dbReference>
<feature type="domain" description="DnaB/C C-terminal" evidence="3">
    <location>
        <begin position="70"/>
        <end position="138"/>
    </location>
</feature>
<dbReference type="Pfam" id="PF07261">
    <property type="entry name" value="DnaB_2"/>
    <property type="match status" value="1"/>
</dbReference>
<comment type="similarity">
    <text evidence="1">Belongs to the DnaB/DnaD family.</text>
</comment>
<accession>A0ABR5Q3Z6</accession>
<dbReference type="NCBIfam" id="TIGR01446">
    <property type="entry name" value="DnaD_dom"/>
    <property type="match status" value="1"/>
</dbReference>
<feature type="region of interest" description="Disordered" evidence="2">
    <location>
        <begin position="28"/>
        <end position="47"/>
    </location>
</feature>
<sequence length="202" mass="23013">MQMLNIKTTTKYSVVTVINWNSYQETVQHSDNNSTSNRQQPDTDKNVENVKNVEKLVVDGTENNPVDLWTNLWGFPNGVAQTDLSDWREQFGDELVNYAITYAGKRNVKPAGADRYLETVFDGWQKLEVTTVEQAQAEAEKHQQRYSNNRGGFSKSKGQVREALPDWANKDYKPSTEKATPEQIAKLKAQIEAQRKGLEDQT</sequence>
<reference evidence="4 5" key="1">
    <citation type="journal article" date="2015" name="Genome Announc.">
        <title>Expanding the biotechnology potential of lactobacilli through comparative genomics of 213 strains and associated genera.</title>
        <authorList>
            <person name="Sun Z."/>
            <person name="Harris H.M."/>
            <person name="McCann A."/>
            <person name="Guo C."/>
            <person name="Argimon S."/>
            <person name="Zhang W."/>
            <person name="Yang X."/>
            <person name="Jeffery I.B."/>
            <person name="Cooney J.C."/>
            <person name="Kagawa T.F."/>
            <person name="Liu W."/>
            <person name="Song Y."/>
            <person name="Salvetti E."/>
            <person name="Wrobel A."/>
            <person name="Rasinkangas P."/>
            <person name="Parkhill J."/>
            <person name="Rea M.C."/>
            <person name="O'Sullivan O."/>
            <person name="Ritari J."/>
            <person name="Douillard F.P."/>
            <person name="Paul Ross R."/>
            <person name="Yang R."/>
            <person name="Briner A.E."/>
            <person name="Felis G.E."/>
            <person name="de Vos W.M."/>
            <person name="Barrangou R."/>
            <person name="Klaenhammer T.R."/>
            <person name="Caufield P.W."/>
            <person name="Cui Y."/>
            <person name="Zhang H."/>
            <person name="O'Toole P.W."/>
        </authorList>
    </citation>
    <scope>NUCLEOTIDE SEQUENCE [LARGE SCALE GENOMIC DNA]</scope>
    <source>
        <strain evidence="4 5">DSM 26202</strain>
    </source>
</reference>
<gene>
    <name evidence="4" type="ORF">IV59_GL001770</name>
</gene>
<name>A0ABR5Q3Z6_9LACO</name>
<dbReference type="Gene3D" id="1.10.10.630">
    <property type="entry name" value="DnaD domain-like"/>
    <property type="match status" value="1"/>
</dbReference>
<dbReference type="EMBL" id="JQCH01000048">
    <property type="protein sequence ID" value="KRO07678.1"/>
    <property type="molecule type" value="Genomic_DNA"/>
</dbReference>
<feature type="region of interest" description="Disordered" evidence="2">
    <location>
        <begin position="141"/>
        <end position="160"/>
    </location>
</feature>
<evidence type="ECO:0000256" key="2">
    <source>
        <dbReference type="SAM" id="MobiDB-lite"/>
    </source>
</evidence>
<evidence type="ECO:0000256" key="1">
    <source>
        <dbReference type="ARBA" id="ARBA00093462"/>
    </source>
</evidence>
<dbReference type="InterPro" id="IPR034829">
    <property type="entry name" value="DnaD-like_sf"/>
</dbReference>
<evidence type="ECO:0000313" key="5">
    <source>
        <dbReference type="Proteomes" id="UP000051884"/>
    </source>
</evidence>
<feature type="compositionally biased region" description="Polar residues" evidence="2">
    <location>
        <begin position="28"/>
        <end position="40"/>
    </location>
</feature>
<keyword evidence="5" id="KW-1185">Reference proteome</keyword>
<evidence type="ECO:0000259" key="3">
    <source>
        <dbReference type="Pfam" id="PF07261"/>
    </source>
</evidence>